<evidence type="ECO:0000313" key="1">
    <source>
        <dbReference type="EMBL" id="MEQ2164305.1"/>
    </source>
</evidence>
<protein>
    <submittedName>
        <fullName evidence="1">Uncharacterized protein</fullName>
    </submittedName>
</protein>
<keyword evidence="2" id="KW-1185">Reference proteome</keyword>
<gene>
    <name evidence="1" type="ORF">GOODEAATRI_005287</name>
</gene>
<organism evidence="1 2">
    <name type="scientific">Goodea atripinnis</name>
    <dbReference type="NCBI Taxonomy" id="208336"/>
    <lineage>
        <taxon>Eukaryota</taxon>
        <taxon>Metazoa</taxon>
        <taxon>Chordata</taxon>
        <taxon>Craniata</taxon>
        <taxon>Vertebrata</taxon>
        <taxon>Euteleostomi</taxon>
        <taxon>Actinopterygii</taxon>
        <taxon>Neopterygii</taxon>
        <taxon>Teleostei</taxon>
        <taxon>Neoteleostei</taxon>
        <taxon>Acanthomorphata</taxon>
        <taxon>Ovalentaria</taxon>
        <taxon>Atherinomorphae</taxon>
        <taxon>Cyprinodontiformes</taxon>
        <taxon>Goodeidae</taxon>
        <taxon>Goodea</taxon>
    </lineage>
</organism>
<name>A0ABV0MYV4_9TELE</name>
<dbReference type="Proteomes" id="UP001476798">
    <property type="component" value="Unassembled WGS sequence"/>
</dbReference>
<accession>A0ABV0MYV4</accession>
<proteinExistence type="predicted"/>
<evidence type="ECO:0000313" key="2">
    <source>
        <dbReference type="Proteomes" id="UP001476798"/>
    </source>
</evidence>
<sequence length="61" mass="6412">MAAFCSRNSRRSSDLENMVCMLSLAEVSGHQTALHRSAMVGNSETMAALIAGGCAVDLQNP</sequence>
<feature type="non-terminal residue" evidence="1">
    <location>
        <position position="61"/>
    </location>
</feature>
<reference evidence="1 2" key="1">
    <citation type="submission" date="2021-06" db="EMBL/GenBank/DDBJ databases">
        <authorList>
            <person name="Palmer J.M."/>
        </authorList>
    </citation>
    <scope>NUCLEOTIDE SEQUENCE [LARGE SCALE GENOMIC DNA]</scope>
    <source>
        <strain evidence="1 2">GA_2019</strain>
        <tissue evidence="1">Muscle</tissue>
    </source>
</reference>
<dbReference type="EMBL" id="JAHRIO010020230">
    <property type="protein sequence ID" value="MEQ2164305.1"/>
    <property type="molecule type" value="Genomic_DNA"/>
</dbReference>
<comment type="caution">
    <text evidence="1">The sequence shown here is derived from an EMBL/GenBank/DDBJ whole genome shotgun (WGS) entry which is preliminary data.</text>
</comment>